<evidence type="ECO:0000313" key="3">
    <source>
        <dbReference type="Proteomes" id="UP000077521"/>
    </source>
</evidence>
<reference evidence="2" key="1">
    <citation type="submission" date="2016-04" db="EMBL/GenBank/DDBJ databases">
        <authorList>
            <person name="Nguyen H.D."/>
            <person name="Samba Siva P."/>
            <person name="Cullis J."/>
            <person name="Levesque C.A."/>
            <person name="Hambleton S."/>
        </authorList>
    </citation>
    <scope>NUCLEOTIDE SEQUENCE</scope>
    <source>
        <strain evidence="2">DAOMC 236416</strain>
    </source>
</reference>
<comment type="caution">
    <text evidence="2">The sequence shown here is derived from an EMBL/GenBank/DDBJ whole genome shotgun (WGS) entry which is preliminary data.</text>
</comment>
<evidence type="ECO:0000313" key="2">
    <source>
        <dbReference type="EMBL" id="KAE8255835.1"/>
    </source>
</evidence>
<proteinExistence type="predicted"/>
<organism evidence="2 3">
    <name type="scientific">Tilletia indica</name>
    <dbReference type="NCBI Taxonomy" id="43049"/>
    <lineage>
        <taxon>Eukaryota</taxon>
        <taxon>Fungi</taxon>
        <taxon>Dikarya</taxon>
        <taxon>Basidiomycota</taxon>
        <taxon>Ustilaginomycotina</taxon>
        <taxon>Exobasidiomycetes</taxon>
        <taxon>Tilletiales</taxon>
        <taxon>Tilletiaceae</taxon>
        <taxon>Tilletia</taxon>
    </lineage>
</organism>
<accession>A0A8T8T405</accession>
<sequence length="66" mass="7102">MLLPQSSRQPDLCLAPDTARTQSMNLRTPAPDASSQGSKLKFCRSFGSIFQAGVAPYSVLDANRDS</sequence>
<name>A0A8T8T405_9BASI</name>
<protein>
    <submittedName>
        <fullName evidence="2">Uncharacterized protein</fullName>
    </submittedName>
</protein>
<dbReference type="Proteomes" id="UP000077521">
    <property type="component" value="Unassembled WGS sequence"/>
</dbReference>
<keyword evidence="3" id="KW-1185">Reference proteome</keyword>
<dbReference type="EMBL" id="LWDF02000149">
    <property type="protein sequence ID" value="KAE8255835.1"/>
    <property type="molecule type" value="Genomic_DNA"/>
</dbReference>
<evidence type="ECO:0000256" key="1">
    <source>
        <dbReference type="SAM" id="MobiDB-lite"/>
    </source>
</evidence>
<dbReference type="AlphaFoldDB" id="A0A8T8T405"/>
<gene>
    <name evidence="2" type="ORF">A4X13_0g2907</name>
</gene>
<reference evidence="2" key="2">
    <citation type="journal article" date="2019" name="IMA Fungus">
        <title>Genome sequencing and comparison of five Tilletia species to identify candidate genes for the detection of regulated species infecting wheat.</title>
        <authorList>
            <person name="Nguyen H.D.T."/>
            <person name="Sultana T."/>
            <person name="Kesanakurti P."/>
            <person name="Hambleton S."/>
        </authorList>
    </citation>
    <scope>NUCLEOTIDE SEQUENCE</scope>
    <source>
        <strain evidence="2">DAOMC 236416</strain>
    </source>
</reference>
<feature type="region of interest" description="Disordered" evidence="1">
    <location>
        <begin position="1"/>
        <end position="36"/>
    </location>
</feature>